<gene>
    <name evidence="2" type="ORF">ACFOOI_06345</name>
</gene>
<feature type="transmembrane region" description="Helical" evidence="1">
    <location>
        <begin position="911"/>
        <end position="936"/>
    </location>
</feature>
<dbReference type="PRINTS" id="PR00702">
    <property type="entry name" value="ACRIFLAVINRP"/>
</dbReference>
<dbReference type="Proteomes" id="UP001595616">
    <property type="component" value="Unassembled WGS sequence"/>
</dbReference>
<feature type="transmembrane region" description="Helical" evidence="1">
    <location>
        <begin position="386"/>
        <end position="411"/>
    </location>
</feature>
<feature type="transmembrane region" description="Helical" evidence="1">
    <location>
        <begin position="431"/>
        <end position="451"/>
    </location>
</feature>
<reference evidence="3" key="1">
    <citation type="journal article" date="2019" name="Int. J. Syst. Evol. Microbiol.">
        <title>The Global Catalogue of Microorganisms (GCM) 10K type strain sequencing project: providing services to taxonomists for standard genome sequencing and annotation.</title>
        <authorList>
            <consortium name="The Broad Institute Genomics Platform"/>
            <consortium name="The Broad Institute Genome Sequencing Center for Infectious Disease"/>
            <person name="Wu L."/>
            <person name="Ma J."/>
        </authorList>
    </citation>
    <scope>NUCLEOTIDE SEQUENCE [LARGE SCALE GENOMIC DNA]</scope>
    <source>
        <strain evidence="3">CECT 7956</strain>
    </source>
</reference>
<evidence type="ECO:0000313" key="2">
    <source>
        <dbReference type="EMBL" id="MFC3810266.1"/>
    </source>
</evidence>
<dbReference type="SUPFAM" id="SSF82693">
    <property type="entry name" value="Multidrug efflux transporter AcrB pore domain, PN1, PN2, PC1 and PC2 subdomains"/>
    <property type="match status" value="3"/>
</dbReference>
<dbReference type="Pfam" id="PF00873">
    <property type="entry name" value="ACR_tran"/>
    <property type="match status" value="1"/>
</dbReference>
<keyword evidence="1" id="KW-0472">Membrane</keyword>
<proteinExistence type="predicted"/>
<feature type="transmembrane region" description="Helical" evidence="1">
    <location>
        <begin position="463"/>
        <end position="486"/>
    </location>
</feature>
<keyword evidence="1" id="KW-1133">Transmembrane helix</keyword>
<dbReference type="EMBL" id="JBHRYQ010000001">
    <property type="protein sequence ID" value="MFC3810266.1"/>
    <property type="molecule type" value="Genomic_DNA"/>
</dbReference>
<comment type="caution">
    <text evidence="2">The sequence shown here is derived from an EMBL/GenBank/DDBJ whole genome shotgun (WGS) entry which is preliminary data.</text>
</comment>
<feature type="transmembrane region" description="Helical" evidence="1">
    <location>
        <begin position="334"/>
        <end position="353"/>
    </location>
</feature>
<feature type="transmembrane region" description="Helical" evidence="1">
    <location>
        <begin position="957"/>
        <end position="976"/>
    </location>
</feature>
<feature type="transmembrane region" description="Helical" evidence="1">
    <location>
        <begin position="532"/>
        <end position="553"/>
    </location>
</feature>
<keyword evidence="1" id="KW-0812">Transmembrane</keyword>
<organism evidence="2 3">
    <name type="scientific">Lacihabitans lacunae</name>
    <dbReference type="NCBI Taxonomy" id="1028214"/>
    <lineage>
        <taxon>Bacteria</taxon>
        <taxon>Pseudomonadati</taxon>
        <taxon>Bacteroidota</taxon>
        <taxon>Cytophagia</taxon>
        <taxon>Cytophagales</taxon>
        <taxon>Leadbetterellaceae</taxon>
        <taxon>Lacihabitans</taxon>
    </lineage>
</organism>
<sequence length="1045" mass="113396">MSLTEISIKRPLLIITAFVALILFGVIGYNNLNYNLLPSFSAGVINIQTVYPGASPDEIQTKVTKPIEDAISTVEGIDIITSSSLQNASSIVVVLKSGVDDILAQQDIERKINQIKSTLPIDVNDPIVNRFSTDNIAILNISATAKLSDADLYQLIDKEIKPKLSNQKGVGQINIIGGQPKEIKILLNNDMLQAYKLSPKQVYQIIALNNISFPAGDVESLNERLAISLDANFSDIKTLPNIVIRDNGQGSRILLSDVATIGEAQGEISTLNRINGVQGIGIQIFKTNDANAVEVSKLVKEELANLKTTYSSSGFDYQIASDQSVYTLNSADSVIHDLLLSILIVGFVMLLFLHSIRSSFFVLIALPSAMIPTFIIMYILGYSLNLMTLMALSLVVGILVDDSIVVLENIFRHLEMGKTKEQAALDGRNEIGFTAVAITLVDVVVFLPMAFAGGLIGHILEEFAVVVVVSTLMSLLVAFTLTPLLAAKFAKLTHLTNSNLWGRIILGFEQVLNSVKERYGKLLRWVLSNKRYLLILVVSLLFAAISLVPNGFIGASFAGSSDRGELTIQLETQADMPLYQTNLLVKQAEEFLLSKPEVKRIYTLVGTQTGAKGNASNLAEISVSLVDKNERKLNTDMFGVFARNEIEKIPGLQATSLPTGITGNVSSPIQLVVKGLNIDSVYKASVAVKNAMTKTAGTDYIRFSTKGAIKQIKVSPNRDKISDLGLTLPDVAQSIQLAFSGNNTIEFSEGEDTYNIEVALKNSDKQDLDAIKNLSITSTKGEIYKLSQVATVETVLSQNILERTNRQNSITISSAAVGRPSGDIVTDIKTEISKLKLPQGVEITFQGEAKNQGDAFSSLGFALLIGVVLVYMIMVALYESLVYPFVVIFSIPVALIGALLALALTMNQLTIFSIIGMIMLLGLVTKNGILIVDFANQLKNEGRNVTEALIEAGKERLRPIIMTTFAMVLGMLPLALSSSSGSEFKNGMAWVLIGGLLSSFLLTLFLVPTVYLIVDKIQNKISGKKKMKAEKKRTNEALTAEITLN</sequence>
<accession>A0ABV7YTQ4</accession>
<dbReference type="InterPro" id="IPR001036">
    <property type="entry name" value="Acrflvin-R"/>
</dbReference>
<feature type="transmembrane region" description="Helical" evidence="1">
    <location>
        <begin position="885"/>
        <end position="905"/>
    </location>
</feature>
<dbReference type="Gene3D" id="3.30.70.1430">
    <property type="entry name" value="Multidrug efflux transporter AcrB pore domain"/>
    <property type="match status" value="2"/>
</dbReference>
<name>A0ABV7YTQ4_9BACT</name>
<evidence type="ECO:0000256" key="1">
    <source>
        <dbReference type="SAM" id="Phobius"/>
    </source>
</evidence>
<dbReference type="Gene3D" id="3.30.2090.10">
    <property type="entry name" value="Multidrug efflux transporter AcrB TolC docking domain, DN and DC subdomains"/>
    <property type="match status" value="2"/>
</dbReference>
<dbReference type="Gene3D" id="3.30.70.1320">
    <property type="entry name" value="Multidrug efflux transporter AcrB pore domain like"/>
    <property type="match status" value="1"/>
</dbReference>
<feature type="transmembrane region" description="Helical" evidence="1">
    <location>
        <begin position="988"/>
        <end position="1014"/>
    </location>
</feature>
<dbReference type="Gene3D" id="3.30.70.1440">
    <property type="entry name" value="Multidrug efflux transporter AcrB pore domain"/>
    <property type="match status" value="1"/>
</dbReference>
<feature type="transmembrane region" description="Helical" evidence="1">
    <location>
        <begin position="855"/>
        <end position="878"/>
    </location>
</feature>
<dbReference type="InterPro" id="IPR027463">
    <property type="entry name" value="AcrB_DN_DC_subdom"/>
</dbReference>
<evidence type="ECO:0000313" key="3">
    <source>
        <dbReference type="Proteomes" id="UP001595616"/>
    </source>
</evidence>
<dbReference type="SUPFAM" id="SSF82714">
    <property type="entry name" value="Multidrug efflux transporter AcrB TolC docking domain, DN and DC subdomains"/>
    <property type="match status" value="2"/>
</dbReference>
<feature type="transmembrane region" description="Helical" evidence="1">
    <location>
        <begin position="360"/>
        <end position="380"/>
    </location>
</feature>
<dbReference type="SUPFAM" id="SSF82866">
    <property type="entry name" value="Multidrug efflux transporter AcrB transmembrane domain"/>
    <property type="match status" value="2"/>
</dbReference>
<dbReference type="RefSeq" id="WP_379836252.1">
    <property type="nucleotide sequence ID" value="NZ_JBHRYQ010000001.1"/>
</dbReference>
<dbReference type="PANTHER" id="PTHR32063:SF0">
    <property type="entry name" value="SWARMING MOTILITY PROTEIN SWRC"/>
    <property type="match status" value="1"/>
</dbReference>
<protein>
    <submittedName>
        <fullName evidence="2">Efflux RND transporter permease subunit</fullName>
    </submittedName>
</protein>
<keyword evidence="3" id="KW-1185">Reference proteome</keyword>
<dbReference type="Gene3D" id="1.20.1640.10">
    <property type="entry name" value="Multidrug efflux transporter AcrB transmembrane domain"/>
    <property type="match status" value="2"/>
</dbReference>
<dbReference type="PANTHER" id="PTHR32063">
    <property type="match status" value="1"/>
</dbReference>
<feature type="transmembrane region" description="Helical" evidence="1">
    <location>
        <begin position="12"/>
        <end position="32"/>
    </location>
</feature>